<name>A0A4R4VRI8_9PSEU</name>
<evidence type="ECO:0000313" key="4">
    <source>
        <dbReference type="Proteomes" id="UP000295674"/>
    </source>
</evidence>
<proteinExistence type="predicted"/>
<dbReference type="InterPro" id="IPR019949">
    <property type="entry name" value="CmoO-like"/>
</dbReference>
<protein>
    <submittedName>
        <fullName evidence="3">MsnO8 family LLM class oxidoreductase</fullName>
        <ecNumber evidence="3">1.-.-.-</ecNumber>
    </submittedName>
</protein>
<feature type="domain" description="Luciferase-like" evidence="2">
    <location>
        <begin position="16"/>
        <end position="342"/>
    </location>
</feature>
<dbReference type="InterPro" id="IPR050766">
    <property type="entry name" value="Bact_Lucif_Oxidored"/>
</dbReference>
<dbReference type="PANTHER" id="PTHR30137:SF6">
    <property type="entry name" value="LUCIFERASE-LIKE MONOOXYGENASE"/>
    <property type="match status" value="1"/>
</dbReference>
<accession>A0A4R4VRI8</accession>
<dbReference type="Gene3D" id="3.20.20.30">
    <property type="entry name" value="Luciferase-like domain"/>
    <property type="match status" value="1"/>
</dbReference>
<dbReference type="AlphaFoldDB" id="A0A4R4VRI8"/>
<dbReference type="SUPFAM" id="SSF51679">
    <property type="entry name" value="Bacterial luciferase-like"/>
    <property type="match status" value="1"/>
</dbReference>
<dbReference type="NCBIfam" id="TIGR03558">
    <property type="entry name" value="oxido_grp_1"/>
    <property type="match status" value="1"/>
</dbReference>
<keyword evidence="4" id="KW-1185">Reference proteome</keyword>
<reference evidence="3 4" key="1">
    <citation type="submission" date="2019-03" db="EMBL/GenBank/DDBJ databases">
        <title>Draft genome sequences of novel Actinobacteria.</title>
        <authorList>
            <person name="Sahin N."/>
            <person name="Ay H."/>
            <person name="Saygin H."/>
        </authorList>
    </citation>
    <scope>NUCLEOTIDE SEQUENCE [LARGE SCALE GENOMIC DNA]</scope>
    <source>
        <strain evidence="3 4">16K309</strain>
    </source>
</reference>
<dbReference type="EC" id="1.-.-.-" evidence="3"/>
<sequence length="374" mass="40041">MPVPLSVLDLSPIVSGQTAEDALRNTLDLARRTEEFGYRRYWVAEHHLTPGVASAAPAVLLTAIAAATSTIRVGSAAVLLGQHSPLTVAEQFGTLAQLHPGRVDLGVGRSGKKRTQELAERLTAPAESEGSTVDGLVVPPKPRAVARSEKYAARLRQQAELVGAPAEELAYREQVERVRRFVEGGFPGPDGEPVRANPAEGADLDLWVLGSSGGESAVTAAELGIPFAASYHITPSTVLETVRSYREHFTPSERLARPYVVVSADVVVAETGDRARELASPYGAWVHSIRAGAGAIPFPSPAEAAEFEWDAEARDVVADRLATQFVGTPDEVADRLTTLQRVTGADELVITTITHQHPDRVRSYELLAKTWNGA</sequence>
<dbReference type="PANTHER" id="PTHR30137">
    <property type="entry name" value="LUCIFERASE-LIKE MONOOXYGENASE"/>
    <property type="match status" value="1"/>
</dbReference>
<dbReference type="GO" id="GO:0016705">
    <property type="term" value="F:oxidoreductase activity, acting on paired donors, with incorporation or reduction of molecular oxygen"/>
    <property type="evidence" value="ECO:0007669"/>
    <property type="project" value="InterPro"/>
</dbReference>
<evidence type="ECO:0000256" key="1">
    <source>
        <dbReference type="ARBA" id="ARBA00007789"/>
    </source>
</evidence>
<dbReference type="InterPro" id="IPR011251">
    <property type="entry name" value="Luciferase-like_dom"/>
</dbReference>
<dbReference type="RefSeq" id="WP_132673394.1">
    <property type="nucleotide sequence ID" value="NZ_SMKS01000009.1"/>
</dbReference>
<evidence type="ECO:0000313" key="3">
    <source>
        <dbReference type="EMBL" id="TDD07811.1"/>
    </source>
</evidence>
<dbReference type="OrthoDB" id="9780518at2"/>
<evidence type="ECO:0000259" key="2">
    <source>
        <dbReference type="Pfam" id="PF00296"/>
    </source>
</evidence>
<keyword evidence="3" id="KW-0560">Oxidoreductase</keyword>
<dbReference type="InterPro" id="IPR036661">
    <property type="entry name" value="Luciferase-like_sf"/>
</dbReference>
<comment type="caution">
    <text evidence="3">The sequence shown here is derived from an EMBL/GenBank/DDBJ whole genome shotgun (WGS) entry which is preliminary data.</text>
</comment>
<gene>
    <name evidence="3" type="ORF">E1181_08375</name>
</gene>
<dbReference type="Pfam" id="PF00296">
    <property type="entry name" value="Bac_luciferase"/>
    <property type="match status" value="1"/>
</dbReference>
<dbReference type="Proteomes" id="UP000295674">
    <property type="component" value="Unassembled WGS sequence"/>
</dbReference>
<dbReference type="GO" id="GO:0005829">
    <property type="term" value="C:cytosol"/>
    <property type="evidence" value="ECO:0007669"/>
    <property type="project" value="TreeGrafter"/>
</dbReference>
<comment type="similarity">
    <text evidence="1">To bacterial alkanal monooxygenase alpha and beta chains.</text>
</comment>
<dbReference type="EMBL" id="SMKS01000009">
    <property type="protein sequence ID" value="TDD07811.1"/>
    <property type="molecule type" value="Genomic_DNA"/>
</dbReference>
<organism evidence="3 4">
    <name type="scientific">Saccharopolyspora terrae</name>
    <dbReference type="NCBI Taxonomy" id="2530384"/>
    <lineage>
        <taxon>Bacteria</taxon>
        <taxon>Bacillati</taxon>
        <taxon>Actinomycetota</taxon>
        <taxon>Actinomycetes</taxon>
        <taxon>Pseudonocardiales</taxon>
        <taxon>Pseudonocardiaceae</taxon>
        <taxon>Saccharopolyspora</taxon>
    </lineage>
</organism>